<dbReference type="Proteomes" id="UP000191094">
    <property type="component" value="Unassembled WGS sequence"/>
</dbReference>
<protein>
    <recommendedName>
        <fullName evidence="5">Cyanovirin-N domain-containing protein</fullName>
    </recommendedName>
</protein>
<evidence type="ECO:0000313" key="4">
    <source>
        <dbReference type="Proteomes" id="UP000191094"/>
    </source>
</evidence>
<dbReference type="AlphaFoldDB" id="A0A1T0CH85"/>
<dbReference type="PROSITE" id="PS51257">
    <property type="entry name" value="PROKAR_LIPOPROTEIN"/>
    <property type="match status" value="1"/>
</dbReference>
<keyword evidence="2" id="KW-0732">Signal</keyword>
<dbReference type="STRING" id="90241.B0682_03195"/>
<evidence type="ECO:0000256" key="2">
    <source>
        <dbReference type="SAM" id="SignalP"/>
    </source>
</evidence>
<evidence type="ECO:0000256" key="1">
    <source>
        <dbReference type="SAM" id="MobiDB-lite"/>
    </source>
</evidence>
<sequence length="121" mass="12309">MKALFTTTMLAAAMTLTACGGGSSDSSGEQVAVKKDTIPTPTTPTTPAPKNQTGKKSNVCETNGSTVYATATGCIYSVPSFNNGADITYTCSNGRVTSTSTSTLISGKNINLNGITITCKP</sequence>
<dbReference type="EMBL" id="MUYT01000004">
    <property type="protein sequence ID" value="OOS21674.1"/>
    <property type="molecule type" value="Genomic_DNA"/>
</dbReference>
<feature type="chain" id="PRO_5013386508" description="Cyanovirin-N domain-containing protein" evidence="2">
    <location>
        <begin position="19"/>
        <end position="121"/>
    </location>
</feature>
<proteinExistence type="predicted"/>
<name>A0A1T0CH85_9GAMM</name>
<dbReference type="RefSeq" id="WP_078306638.1">
    <property type="nucleotide sequence ID" value="NZ_MUYT01000004.1"/>
</dbReference>
<feature type="signal peptide" evidence="2">
    <location>
        <begin position="1"/>
        <end position="18"/>
    </location>
</feature>
<accession>A0A1T0CH85</accession>
<evidence type="ECO:0008006" key="5">
    <source>
        <dbReference type="Google" id="ProtNLM"/>
    </source>
</evidence>
<reference evidence="3 4" key="1">
    <citation type="submission" date="2017-02" db="EMBL/GenBank/DDBJ databases">
        <title>Draft genome sequence of Moraxella lincolnii CCUG 9405T type strain.</title>
        <authorList>
            <person name="Salva-Serra F."/>
            <person name="Engstrom-Jakobsson H."/>
            <person name="Thorell K."/>
            <person name="Jaen-Luchoro D."/>
            <person name="Gonzales-Siles L."/>
            <person name="Karlsson R."/>
            <person name="Yazdan S."/>
            <person name="Boulund F."/>
            <person name="Johnning A."/>
            <person name="Engstrand L."/>
            <person name="Kristiansson E."/>
            <person name="Moore E."/>
        </authorList>
    </citation>
    <scope>NUCLEOTIDE SEQUENCE [LARGE SCALE GENOMIC DNA]</scope>
    <source>
        <strain evidence="3 4">CCUG 9405</strain>
    </source>
</reference>
<keyword evidence="4" id="KW-1185">Reference proteome</keyword>
<gene>
    <name evidence="3" type="ORF">B0682_03195</name>
</gene>
<organism evidence="3 4">
    <name type="scientific">Lwoffella lincolnii</name>
    <dbReference type="NCBI Taxonomy" id="90241"/>
    <lineage>
        <taxon>Bacteria</taxon>
        <taxon>Pseudomonadati</taxon>
        <taxon>Pseudomonadota</taxon>
        <taxon>Gammaproteobacteria</taxon>
        <taxon>Moraxellales</taxon>
        <taxon>Moraxellaceae</taxon>
        <taxon>Lwoffella</taxon>
    </lineage>
</organism>
<feature type="region of interest" description="Disordered" evidence="1">
    <location>
        <begin position="19"/>
        <end position="57"/>
    </location>
</feature>
<comment type="caution">
    <text evidence="3">The sequence shown here is derived from an EMBL/GenBank/DDBJ whole genome shotgun (WGS) entry which is preliminary data.</text>
</comment>
<evidence type="ECO:0000313" key="3">
    <source>
        <dbReference type="EMBL" id="OOS21674.1"/>
    </source>
</evidence>